<dbReference type="GO" id="GO:0000976">
    <property type="term" value="F:transcription cis-regulatory region binding"/>
    <property type="evidence" value="ECO:0007669"/>
    <property type="project" value="TreeGrafter"/>
</dbReference>
<evidence type="ECO:0000256" key="3">
    <source>
        <dbReference type="ARBA" id="ARBA00023125"/>
    </source>
</evidence>
<keyword evidence="8" id="KW-1185">Reference proteome</keyword>
<gene>
    <name evidence="7" type="ORF">Tam10B_1984</name>
</gene>
<dbReference type="InterPro" id="IPR009057">
    <property type="entry name" value="Homeodomain-like_sf"/>
</dbReference>
<evidence type="ECO:0000313" key="8">
    <source>
        <dbReference type="Proteomes" id="UP000215433"/>
    </source>
</evidence>
<reference evidence="7 8" key="1">
    <citation type="submission" date="2017-05" db="EMBL/GenBank/DDBJ databases">
        <title>Bifidobacterium vansinderenii sp. nov.</title>
        <authorList>
            <person name="Lugli G.A."/>
            <person name="Duranti S."/>
            <person name="Mangifesta M."/>
        </authorList>
    </citation>
    <scope>NUCLEOTIDE SEQUENCE [LARGE SCALE GENOMIC DNA]</scope>
    <source>
        <strain evidence="7 8">Tam10B</strain>
    </source>
</reference>
<dbReference type="EMBL" id="NEWD01000029">
    <property type="protein sequence ID" value="OXM99767.1"/>
    <property type="molecule type" value="Genomic_DNA"/>
</dbReference>
<keyword evidence="1" id="KW-0678">Repressor</keyword>
<comment type="caution">
    <text evidence="7">The sequence shown here is derived from an EMBL/GenBank/DDBJ whole genome shotgun (WGS) entry which is preliminary data.</text>
</comment>
<evidence type="ECO:0000256" key="1">
    <source>
        <dbReference type="ARBA" id="ARBA00022491"/>
    </source>
</evidence>
<keyword evidence="2" id="KW-0805">Transcription regulation</keyword>
<organism evidence="7 8">
    <name type="scientific">Bifidobacterium vansinderenii</name>
    <dbReference type="NCBI Taxonomy" id="1984871"/>
    <lineage>
        <taxon>Bacteria</taxon>
        <taxon>Bacillati</taxon>
        <taxon>Actinomycetota</taxon>
        <taxon>Actinomycetes</taxon>
        <taxon>Bifidobacteriales</taxon>
        <taxon>Bifidobacteriaceae</taxon>
        <taxon>Bifidobacterium</taxon>
    </lineage>
</organism>
<name>A0A229VVW5_9BIFI</name>
<keyword evidence="3 5" id="KW-0238">DNA-binding</keyword>
<keyword evidence="4" id="KW-0804">Transcription</keyword>
<dbReference type="InterPro" id="IPR001647">
    <property type="entry name" value="HTH_TetR"/>
</dbReference>
<sequence>MAESTGGKKRVRKNPEERRREIAEAAAKLISERGSNAVSIRDVADEVGMSHSGLLHYIGDKNGLIRMVIDDVYAGGGTVDDFLRSGLPGSDPEGPLFPAYLRFLVRHNAQRRSMVRLFSVLSVESLSVSHPLHEDFERRFDDIWQDYLPFPWRIPPQVGDWGTVMRPRVRLCMETMDGIQLRWLRDSPIDLYDEWLQFESIMFPSPLWDGYK</sequence>
<dbReference type="GO" id="GO:0003700">
    <property type="term" value="F:DNA-binding transcription factor activity"/>
    <property type="evidence" value="ECO:0007669"/>
    <property type="project" value="TreeGrafter"/>
</dbReference>
<dbReference type="PANTHER" id="PTHR30055:SF175">
    <property type="entry name" value="HTH-TYPE TRANSCRIPTIONAL REPRESSOR KSTR2"/>
    <property type="match status" value="1"/>
</dbReference>
<dbReference type="PROSITE" id="PS50977">
    <property type="entry name" value="HTH_TETR_2"/>
    <property type="match status" value="1"/>
</dbReference>
<evidence type="ECO:0000259" key="6">
    <source>
        <dbReference type="PROSITE" id="PS50977"/>
    </source>
</evidence>
<dbReference type="InterPro" id="IPR050109">
    <property type="entry name" value="HTH-type_TetR-like_transc_reg"/>
</dbReference>
<feature type="domain" description="HTH tetR-type" evidence="6">
    <location>
        <begin position="16"/>
        <end position="76"/>
    </location>
</feature>
<evidence type="ECO:0000313" key="7">
    <source>
        <dbReference type="EMBL" id="OXM99767.1"/>
    </source>
</evidence>
<evidence type="ECO:0000256" key="5">
    <source>
        <dbReference type="PROSITE-ProRule" id="PRU00335"/>
    </source>
</evidence>
<proteinExistence type="predicted"/>
<dbReference type="SUPFAM" id="SSF46689">
    <property type="entry name" value="Homeodomain-like"/>
    <property type="match status" value="1"/>
</dbReference>
<dbReference type="Pfam" id="PF00440">
    <property type="entry name" value="TetR_N"/>
    <property type="match status" value="1"/>
</dbReference>
<dbReference type="OrthoDB" id="5118063at2"/>
<dbReference type="Proteomes" id="UP000215433">
    <property type="component" value="Unassembled WGS sequence"/>
</dbReference>
<protein>
    <submittedName>
        <fullName evidence="7">AcrR family transcriptional regulator</fullName>
    </submittedName>
</protein>
<feature type="DNA-binding region" description="H-T-H motif" evidence="5">
    <location>
        <begin position="39"/>
        <end position="58"/>
    </location>
</feature>
<dbReference type="AlphaFoldDB" id="A0A229VVW5"/>
<accession>A0A229VVW5</accession>
<evidence type="ECO:0000256" key="4">
    <source>
        <dbReference type="ARBA" id="ARBA00023163"/>
    </source>
</evidence>
<dbReference type="PANTHER" id="PTHR30055">
    <property type="entry name" value="HTH-TYPE TRANSCRIPTIONAL REGULATOR RUTR"/>
    <property type="match status" value="1"/>
</dbReference>
<evidence type="ECO:0000256" key="2">
    <source>
        <dbReference type="ARBA" id="ARBA00023015"/>
    </source>
</evidence>
<dbReference type="Gene3D" id="1.10.357.10">
    <property type="entry name" value="Tetracycline Repressor, domain 2"/>
    <property type="match status" value="1"/>
</dbReference>